<name>A0A914WFG1_9BILA</name>
<dbReference type="WBParaSite" id="PSAMB.scaffold3882size16532.g22825.t1">
    <property type="protein sequence ID" value="PSAMB.scaffold3882size16532.g22825.t1"/>
    <property type="gene ID" value="PSAMB.scaffold3882size16532.g22825"/>
</dbReference>
<proteinExistence type="predicted"/>
<feature type="transmembrane region" description="Helical" evidence="1">
    <location>
        <begin position="189"/>
        <end position="211"/>
    </location>
</feature>
<organism evidence="2 3">
    <name type="scientific">Plectus sambesii</name>
    <dbReference type="NCBI Taxonomy" id="2011161"/>
    <lineage>
        <taxon>Eukaryota</taxon>
        <taxon>Metazoa</taxon>
        <taxon>Ecdysozoa</taxon>
        <taxon>Nematoda</taxon>
        <taxon>Chromadorea</taxon>
        <taxon>Plectida</taxon>
        <taxon>Plectina</taxon>
        <taxon>Plectoidea</taxon>
        <taxon>Plectidae</taxon>
        <taxon>Plectus</taxon>
    </lineage>
</organism>
<accession>A0A914WFG1</accession>
<dbReference type="Proteomes" id="UP000887566">
    <property type="component" value="Unplaced"/>
</dbReference>
<sequence length="235" mass="25388">MSRTGPERNIEARAYSERGHCCSWCMKGGGVDAGLVRPVFRLVSFAPDPSNSVPAEVMAQHGRSGFSLFGASVFYGELLVSLQYCSTEQIINTSDTQNYFARSAQLKKWQKSCNRPYRKRSNVTDEDEDSLKITIVATAQIDSSGCIGYANEERDIFNENTISNGKQMDVRASSGGDVSSAGGGSGGTVAAVVVSCIVVIIVAAVALFFLARQKRALWNDEGGPAQSYEMLSRND</sequence>
<keyword evidence="2" id="KW-1185">Reference proteome</keyword>
<evidence type="ECO:0000256" key="1">
    <source>
        <dbReference type="SAM" id="Phobius"/>
    </source>
</evidence>
<evidence type="ECO:0000313" key="3">
    <source>
        <dbReference type="WBParaSite" id="PSAMB.scaffold3882size16532.g22825.t1"/>
    </source>
</evidence>
<protein>
    <submittedName>
        <fullName evidence="3">Uncharacterized protein</fullName>
    </submittedName>
</protein>
<keyword evidence="1" id="KW-0812">Transmembrane</keyword>
<dbReference type="AlphaFoldDB" id="A0A914WFG1"/>
<evidence type="ECO:0000313" key="2">
    <source>
        <dbReference type="Proteomes" id="UP000887566"/>
    </source>
</evidence>
<keyword evidence="1" id="KW-0472">Membrane</keyword>
<keyword evidence="1" id="KW-1133">Transmembrane helix</keyword>
<reference evidence="3" key="1">
    <citation type="submission" date="2022-11" db="UniProtKB">
        <authorList>
            <consortium name="WormBaseParasite"/>
        </authorList>
    </citation>
    <scope>IDENTIFICATION</scope>
</reference>